<feature type="compositionally biased region" description="Polar residues" evidence="1">
    <location>
        <begin position="76"/>
        <end position="90"/>
    </location>
</feature>
<sequence>MISFEVSLRIASPQKFIWWSNGGFWKAELALWDEPNAGLRRPMQDVQEIQGKVLVAVFNRMVVMEVGILYGVCNSSPTNETSPKNGWSSSVEHHSQSLKQSP</sequence>
<comment type="caution">
    <text evidence="2">The sequence shown here is derived from an EMBL/GenBank/DDBJ whole genome shotgun (WGS) entry which is preliminary data.</text>
</comment>
<evidence type="ECO:0000313" key="2">
    <source>
        <dbReference type="EMBL" id="GFT66110.1"/>
    </source>
</evidence>
<proteinExistence type="predicted"/>
<feature type="region of interest" description="Disordered" evidence="1">
    <location>
        <begin position="76"/>
        <end position="102"/>
    </location>
</feature>
<keyword evidence="3" id="KW-1185">Reference proteome</keyword>
<organism evidence="2 3">
    <name type="scientific">Nephila pilipes</name>
    <name type="common">Giant wood spider</name>
    <name type="synonym">Nephila maculata</name>
    <dbReference type="NCBI Taxonomy" id="299642"/>
    <lineage>
        <taxon>Eukaryota</taxon>
        <taxon>Metazoa</taxon>
        <taxon>Ecdysozoa</taxon>
        <taxon>Arthropoda</taxon>
        <taxon>Chelicerata</taxon>
        <taxon>Arachnida</taxon>
        <taxon>Araneae</taxon>
        <taxon>Araneomorphae</taxon>
        <taxon>Entelegynae</taxon>
        <taxon>Araneoidea</taxon>
        <taxon>Nephilidae</taxon>
        <taxon>Nephila</taxon>
    </lineage>
</organism>
<name>A0A8X6PE43_NEPPI</name>
<dbReference type="Proteomes" id="UP000887013">
    <property type="component" value="Unassembled WGS sequence"/>
</dbReference>
<dbReference type="EMBL" id="BMAW01115456">
    <property type="protein sequence ID" value="GFT66110.1"/>
    <property type="molecule type" value="Genomic_DNA"/>
</dbReference>
<protein>
    <submittedName>
        <fullName evidence="2">Uncharacterized protein</fullName>
    </submittedName>
</protein>
<gene>
    <name evidence="2" type="ORF">NPIL_490081</name>
</gene>
<reference evidence="2" key="1">
    <citation type="submission" date="2020-08" db="EMBL/GenBank/DDBJ databases">
        <title>Multicomponent nature underlies the extraordinary mechanical properties of spider dragline silk.</title>
        <authorList>
            <person name="Kono N."/>
            <person name="Nakamura H."/>
            <person name="Mori M."/>
            <person name="Yoshida Y."/>
            <person name="Ohtoshi R."/>
            <person name="Malay A.D."/>
            <person name="Moran D.A.P."/>
            <person name="Tomita M."/>
            <person name="Numata K."/>
            <person name="Arakawa K."/>
        </authorList>
    </citation>
    <scope>NUCLEOTIDE SEQUENCE</scope>
</reference>
<evidence type="ECO:0000256" key="1">
    <source>
        <dbReference type="SAM" id="MobiDB-lite"/>
    </source>
</evidence>
<dbReference type="AlphaFoldDB" id="A0A8X6PE43"/>
<evidence type="ECO:0000313" key="3">
    <source>
        <dbReference type="Proteomes" id="UP000887013"/>
    </source>
</evidence>
<accession>A0A8X6PE43</accession>